<dbReference type="PANTHER" id="PTHR43146">
    <property type="entry name" value="CANCER-RELATED NUCLEOSIDE-TRIPHOSPHATASE"/>
    <property type="match status" value="1"/>
</dbReference>
<keyword evidence="2" id="KW-0378">Hydrolase</keyword>
<evidence type="ECO:0000313" key="4">
    <source>
        <dbReference type="EnsemblMetazoa" id="AAEL012830-PB"/>
    </source>
</evidence>
<dbReference type="InterPro" id="IPR004948">
    <property type="entry name" value="Nuc-triphosphatase_THEP1"/>
</dbReference>
<dbReference type="PANTHER" id="PTHR43146:SF1">
    <property type="entry name" value="CANCER-RELATED NUCLEOSIDE-TRIPHOSPHATASE"/>
    <property type="match status" value="1"/>
</dbReference>
<keyword evidence="5" id="KW-1185">Reference proteome</keyword>
<dbReference type="OrthoDB" id="29755at2759"/>
<reference evidence="4 5" key="1">
    <citation type="submission" date="2017-06" db="EMBL/GenBank/DDBJ databases">
        <title>Aedes aegypti genome working group (AGWG) sequencing and assembly.</title>
        <authorList>
            <consortium name="Aedes aegypti Genome Working Group (AGWG)"/>
            <person name="Matthews B.J."/>
        </authorList>
    </citation>
    <scope>NUCLEOTIDE SEQUENCE [LARGE SCALE GENOMIC DNA]</scope>
    <source>
        <strain evidence="4 5">LVP_AGWG</strain>
    </source>
</reference>
<dbReference type="Gene3D" id="3.40.50.300">
    <property type="entry name" value="P-loop containing nucleotide triphosphate hydrolases"/>
    <property type="match status" value="1"/>
</dbReference>
<protein>
    <submittedName>
        <fullName evidence="4">Uncharacterized protein</fullName>
    </submittedName>
</protein>
<evidence type="ECO:0000256" key="2">
    <source>
        <dbReference type="ARBA" id="ARBA00022801"/>
    </source>
</evidence>
<dbReference type="Proteomes" id="UP000008820">
    <property type="component" value="Chromosome 2"/>
</dbReference>
<dbReference type="AlphaFoldDB" id="A0A6I8TN09"/>
<organism evidence="4 5">
    <name type="scientific">Aedes aegypti</name>
    <name type="common">Yellowfever mosquito</name>
    <name type="synonym">Culex aegypti</name>
    <dbReference type="NCBI Taxonomy" id="7159"/>
    <lineage>
        <taxon>Eukaryota</taxon>
        <taxon>Metazoa</taxon>
        <taxon>Ecdysozoa</taxon>
        <taxon>Arthropoda</taxon>
        <taxon>Hexapoda</taxon>
        <taxon>Insecta</taxon>
        <taxon>Pterygota</taxon>
        <taxon>Neoptera</taxon>
        <taxon>Endopterygota</taxon>
        <taxon>Diptera</taxon>
        <taxon>Nematocera</taxon>
        <taxon>Culicoidea</taxon>
        <taxon>Culicidae</taxon>
        <taxon>Culicinae</taxon>
        <taxon>Aedini</taxon>
        <taxon>Aedes</taxon>
        <taxon>Stegomyia</taxon>
    </lineage>
</organism>
<gene>
    <name evidence="4" type="primary">5575236</name>
</gene>
<sequence>MTLILITGMPGVGKTTIVRNLGIELQKRAIAFDGFYTEELRSATGERTGFDIITFDGKKAPLSRVSETMKNAPARNRVGKYTVCVPEFESVALAALSSRTAHLLILDEIGKMELKSRSFEDRMLQIADSVERGDLCFVATIPLKATLNIVDRLKRIRNAQLFHVTQTNRDQIHRDILEATVRMIGNKA</sequence>
<evidence type="ECO:0000256" key="1">
    <source>
        <dbReference type="ARBA" id="ARBA00022741"/>
    </source>
</evidence>
<evidence type="ECO:0000313" key="5">
    <source>
        <dbReference type="Proteomes" id="UP000008820"/>
    </source>
</evidence>
<dbReference type="EnsemblMetazoa" id="AAEL012830-RB">
    <property type="protein sequence ID" value="AAEL012830-PB"/>
    <property type="gene ID" value="AAEL012830"/>
</dbReference>
<keyword evidence="3" id="KW-0067">ATP-binding</keyword>
<accession>A0A6I8TN09</accession>
<evidence type="ECO:0000256" key="3">
    <source>
        <dbReference type="ARBA" id="ARBA00022840"/>
    </source>
</evidence>
<name>A0A6I8TN09_AEDAE</name>
<dbReference type="SUPFAM" id="SSF52540">
    <property type="entry name" value="P-loop containing nucleoside triphosphate hydrolases"/>
    <property type="match status" value="1"/>
</dbReference>
<proteinExistence type="predicted"/>
<dbReference type="GO" id="GO:0005524">
    <property type="term" value="F:ATP binding"/>
    <property type="evidence" value="ECO:0007669"/>
    <property type="project" value="UniProtKB-KW"/>
</dbReference>
<dbReference type="Pfam" id="PF03266">
    <property type="entry name" value="NTPase_1"/>
    <property type="match status" value="1"/>
</dbReference>
<keyword evidence="1" id="KW-0547">Nucleotide-binding</keyword>
<reference evidence="4" key="2">
    <citation type="submission" date="2020-05" db="UniProtKB">
        <authorList>
            <consortium name="EnsemblMetazoa"/>
        </authorList>
    </citation>
    <scope>IDENTIFICATION</scope>
    <source>
        <strain evidence="4">LVP_AGWG</strain>
    </source>
</reference>
<dbReference type="InterPro" id="IPR027417">
    <property type="entry name" value="P-loop_NTPase"/>
</dbReference>
<dbReference type="GO" id="GO:0017111">
    <property type="term" value="F:ribonucleoside triphosphate phosphatase activity"/>
    <property type="evidence" value="ECO:0007669"/>
    <property type="project" value="InterPro"/>
</dbReference>